<dbReference type="InterPro" id="IPR001584">
    <property type="entry name" value="Integrase_cat-core"/>
</dbReference>
<dbReference type="InterPro" id="IPR048020">
    <property type="entry name" value="Transpos_IS3"/>
</dbReference>
<evidence type="ECO:0000313" key="3">
    <source>
        <dbReference type="EMBL" id="MCD4839402.1"/>
    </source>
</evidence>
<keyword evidence="4" id="KW-1185">Reference proteome</keyword>
<dbReference type="EMBL" id="JAJODE010000030">
    <property type="protein sequence ID" value="MCD4839402.1"/>
    <property type="molecule type" value="Genomic_DNA"/>
</dbReference>
<dbReference type="InterPro" id="IPR036397">
    <property type="entry name" value="RNaseH_sf"/>
</dbReference>
<feature type="domain" description="Integrase catalytic" evidence="2">
    <location>
        <begin position="131"/>
        <end position="280"/>
    </location>
</feature>
<dbReference type="Pfam" id="PF13276">
    <property type="entry name" value="HTH_21"/>
    <property type="match status" value="1"/>
</dbReference>
<organism evidence="3 4">
    <name type="scientific">Neobacillus sedimentimangrovi</name>
    <dbReference type="NCBI Taxonomy" id="2699460"/>
    <lineage>
        <taxon>Bacteria</taxon>
        <taxon>Bacillati</taxon>
        <taxon>Bacillota</taxon>
        <taxon>Bacilli</taxon>
        <taxon>Bacillales</taxon>
        <taxon>Bacillaceae</taxon>
        <taxon>Neobacillus</taxon>
    </lineage>
</organism>
<evidence type="ECO:0000313" key="4">
    <source>
        <dbReference type="Proteomes" id="UP001162836"/>
    </source>
</evidence>
<dbReference type="PANTHER" id="PTHR46889">
    <property type="entry name" value="TRANSPOSASE INSF FOR INSERTION SEQUENCE IS3B-RELATED"/>
    <property type="match status" value="1"/>
</dbReference>
<evidence type="ECO:0000256" key="1">
    <source>
        <dbReference type="ARBA" id="ARBA00002286"/>
    </source>
</evidence>
<dbReference type="Pfam" id="PF13333">
    <property type="entry name" value="rve_2"/>
    <property type="match status" value="1"/>
</dbReference>
<proteinExistence type="predicted"/>
<name>A0ABS8QJH7_9BACI</name>
<dbReference type="RefSeq" id="WP_163182779.1">
    <property type="nucleotide sequence ID" value="NZ_JAJODE010000030.1"/>
</dbReference>
<dbReference type="InterPro" id="IPR050900">
    <property type="entry name" value="Transposase_IS3/IS150/IS904"/>
</dbReference>
<reference evidence="3 4" key="1">
    <citation type="journal article" date="2023" name="Antonie Van Leeuwenhoek">
        <title>Unveiling the genomic potential of a novel thermostable glycoside hydrolases producing Neobacillus sedimentimangrovi UE25.</title>
        <authorList>
            <person name="Ejaz U."/>
            <person name="Saleem F."/>
            <person name="Rashid R."/>
            <person name="Hasan K.A."/>
            <person name="Syed M.N."/>
            <person name="Sohail M."/>
        </authorList>
    </citation>
    <scope>NUCLEOTIDE SEQUENCE [LARGE SCALE GENOMIC DNA]</scope>
    <source>
        <strain evidence="3 4">UE25</strain>
    </source>
</reference>
<sequence>MKKKEVAIRYQIILKLSTKYPVILLCELAKVSRSGYYKWLNRKDTITPKHQENEVIKNFIIEVYEESNGTYGYPRITAAIRKDYEITVNHKRIYRLMKEMKLQAKIRKKKQKYRKGSERIVVSNVLNRNFTAEKQNEKWVTDVTYLMFNNQRLYLSVICDLWNKEIVAYKISYKNDLELVMEILKEANKKRDVTDKTILHSDQGYQYTSREYHEAVKLNGITQSMSRKANGLDNACVENFFSHFKTECMYLNKFENPEEVIQAVDKYIYFKKNSKKIRQP</sequence>
<dbReference type="InterPro" id="IPR025948">
    <property type="entry name" value="HTH-like_dom"/>
</dbReference>
<dbReference type="Pfam" id="PF00665">
    <property type="entry name" value="rve"/>
    <property type="match status" value="1"/>
</dbReference>
<protein>
    <submittedName>
        <fullName evidence="3">IS3 family transposase</fullName>
    </submittedName>
</protein>
<comment type="function">
    <text evidence="1">Involved in the transposition of the insertion sequence.</text>
</comment>
<dbReference type="PANTHER" id="PTHR46889:SF4">
    <property type="entry name" value="TRANSPOSASE INSO FOR INSERTION SEQUENCE ELEMENT IS911B-RELATED"/>
    <property type="match status" value="1"/>
</dbReference>
<dbReference type="NCBIfam" id="NF033516">
    <property type="entry name" value="transpos_IS3"/>
    <property type="match status" value="1"/>
</dbReference>
<dbReference type="SUPFAM" id="SSF53098">
    <property type="entry name" value="Ribonuclease H-like"/>
    <property type="match status" value="1"/>
</dbReference>
<dbReference type="PROSITE" id="PS50994">
    <property type="entry name" value="INTEGRASE"/>
    <property type="match status" value="1"/>
</dbReference>
<evidence type="ECO:0000259" key="2">
    <source>
        <dbReference type="PROSITE" id="PS50994"/>
    </source>
</evidence>
<gene>
    <name evidence="3" type="ORF">LRS37_11010</name>
</gene>
<dbReference type="Proteomes" id="UP001162836">
    <property type="component" value="Unassembled WGS sequence"/>
</dbReference>
<accession>A0ABS8QJH7</accession>
<dbReference type="InterPro" id="IPR012337">
    <property type="entry name" value="RNaseH-like_sf"/>
</dbReference>
<comment type="caution">
    <text evidence="3">The sequence shown here is derived from an EMBL/GenBank/DDBJ whole genome shotgun (WGS) entry which is preliminary data.</text>
</comment>
<dbReference type="Gene3D" id="3.30.420.10">
    <property type="entry name" value="Ribonuclease H-like superfamily/Ribonuclease H"/>
    <property type="match status" value="1"/>
</dbReference>